<evidence type="ECO:0000256" key="2">
    <source>
        <dbReference type="ARBA" id="ARBA00023145"/>
    </source>
</evidence>
<dbReference type="EMBL" id="JAQMWT010000583">
    <property type="protein sequence ID" value="KAJ8599177.1"/>
    <property type="molecule type" value="Genomic_DNA"/>
</dbReference>
<dbReference type="PROSITE" id="PS00139">
    <property type="entry name" value="THIOL_PROTEASE_CYS"/>
    <property type="match status" value="1"/>
</dbReference>
<evidence type="ECO:0000256" key="3">
    <source>
        <dbReference type="ARBA" id="ARBA00023157"/>
    </source>
</evidence>
<evidence type="ECO:0000313" key="7">
    <source>
        <dbReference type="EMBL" id="KAJ8599177.1"/>
    </source>
</evidence>
<feature type="region of interest" description="Disordered" evidence="4">
    <location>
        <begin position="97"/>
        <end position="116"/>
    </location>
</feature>
<feature type="domain" description="Cathepsin propeptide inhibitor" evidence="6">
    <location>
        <begin position="33"/>
        <end position="89"/>
    </location>
</feature>
<dbReference type="SMART" id="SM00645">
    <property type="entry name" value="Pept_C1"/>
    <property type="match status" value="1"/>
</dbReference>
<evidence type="ECO:0000259" key="6">
    <source>
        <dbReference type="SMART" id="SM00848"/>
    </source>
</evidence>
<keyword evidence="8" id="KW-1185">Reference proteome</keyword>
<dbReference type="Proteomes" id="UP001230188">
    <property type="component" value="Unassembled WGS sequence"/>
</dbReference>
<comment type="similarity">
    <text evidence="1">Belongs to the peptidase C1 family.</text>
</comment>
<dbReference type="PANTHER" id="PTHR12411">
    <property type="entry name" value="CYSTEINE PROTEASE FAMILY C1-RELATED"/>
    <property type="match status" value="1"/>
</dbReference>
<dbReference type="InterPro" id="IPR013128">
    <property type="entry name" value="Peptidase_C1A"/>
</dbReference>
<dbReference type="InterPro" id="IPR000169">
    <property type="entry name" value="Pept_cys_AS"/>
</dbReference>
<dbReference type="InterPro" id="IPR038765">
    <property type="entry name" value="Papain-like_cys_pep_sf"/>
</dbReference>
<dbReference type="InterPro" id="IPR013201">
    <property type="entry name" value="Prot_inhib_I29"/>
</dbReference>
<dbReference type="InterPro" id="IPR025660">
    <property type="entry name" value="Pept_his_AS"/>
</dbReference>
<dbReference type="Gene3D" id="3.90.70.10">
    <property type="entry name" value="Cysteine proteinases"/>
    <property type="match status" value="1"/>
</dbReference>
<dbReference type="AlphaFoldDB" id="A0AAD7U6H3"/>
<dbReference type="PRINTS" id="PR00705">
    <property type="entry name" value="PAPAIN"/>
</dbReference>
<comment type="caution">
    <text evidence="7">The sequence shown here is derived from an EMBL/GenBank/DDBJ whole genome shotgun (WGS) entry which is preliminary data.</text>
</comment>
<feature type="domain" description="Peptidase C1A papain C-terminal" evidence="5">
    <location>
        <begin position="116"/>
        <end position="325"/>
    </location>
</feature>
<keyword evidence="2" id="KW-0865">Zymogen</keyword>
<feature type="compositionally biased region" description="Basic and acidic residues" evidence="4">
    <location>
        <begin position="97"/>
        <end position="108"/>
    </location>
</feature>
<reference evidence="7" key="1">
    <citation type="submission" date="2023-01" db="EMBL/GenBank/DDBJ databases">
        <title>Metagenome sequencing of chrysophaentin producing Chrysophaeum taylorii.</title>
        <authorList>
            <person name="Davison J."/>
            <person name="Bewley C."/>
        </authorList>
    </citation>
    <scope>NUCLEOTIDE SEQUENCE</scope>
    <source>
        <strain evidence="7">NIES-1699</strain>
    </source>
</reference>
<dbReference type="Pfam" id="PF00112">
    <property type="entry name" value="Peptidase_C1"/>
    <property type="match status" value="1"/>
</dbReference>
<name>A0AAD7U6H3_9STRA</name>
<accession>A0AAD7U6H3</accession>
<sequence>MLPGVEAEKRVTRVTRPELNLIDSPVIPGERKWGIFKRKFGKSYASPEEEAAAFAAFLENDAAIVAHNAKPSNYSLGHNAFSDMRWAQFREERIGGYRPRERTREPPPRRNANSTVPDSIDWVALGAVTGVKDQGSCGSCWAFSTTGSLEGAYQIASGKLVSLSEQMLVDCDTKDDGCEGGLMDDAFAWIDANGGICAEADYSYAGVDESCSASCVDVVSLTSYDDVAELDEEALKEAVAQQPVSVAIEADKSVFQLYSSGVLDSTACGTSLDHGVLIVGYGTLDDIDYWKVKNSWGASWGLDGYVLIARGENVCGIAAEPSYPSVAADATYGAAASHYGDPYAGTCLSDEITITIEGVSGEICAPTCSIFSPCPTDVPSGVVATPECALEDVSSGQSYCALICSSTTDLQDLRAGDSQCGTDASCKSVSGVGVCTYDS</sequence>
<keyword evidence="3" id="KW-1015">Disulfide bond</keyword>
<dbReference type="GO" id="GO:0008234">
    <property type="term" value="F:cysteine-type peptidase activity"/>
    <property type="evidence" value="ECO:0007669"/>
    <property type="project" value="InterPro"/>
</dbReference>
<dbReference type="Pfam" id="PF08246">
    <property type="entry name" value="Inhibitor_I29"/>
    <property type="match status" value="1"/>
</dbReference>
<dbReference type="SUPFAM" id="SSF54001">
    <property type="entry name" value="Cysteine proteinases"/>
    <property type="match status" value="1"/>
</dbReference>
<evidence type="ECO:0000256" key="4">
    <source>
        <dbReference type="SAM" id="MobiDB-lite"/>
    </source>
</evidence>
<gene>
    <name evidence="7" type="ORF">CTAYLR_010153</name>
</gene>
<dbReference type="FunFam" id="3.90.70.10:FF:000039">
    <property type="entry name" value="Cysteine proteinase 2, putative"/>
    <property type="match status" value="1"/>
</dbReference>
<dbReference type="CDD" id="cd02248">
    <property type="entry name" value="Peptidase_C1A"/>
    <property type="match status" value="1"/>
</dbReference>
<organism evidence="7 8">
    <name type="scientific">Chrysophaeum taylorii</name>
    <dbReference type="NCBI Taxonomy" id="2483200"/>
    <lineage>
        <taxon>Eukaryota</taxon>
        <taxon>Sar</taxon>
        <taxon>Stramenopiles</taxon>
        <taxon>Ochrophyta</taxon>
        <taxon>Pelagophyceae</taxon>
        <taxon>Pelagomonadales</taxon>
        <taxon>Pelagomonadaceae</taxon>
        <taxon>Chrysophaeum</taxon>
    </lineage>
</organism>
<protein>
    <submittedName>
        <fullName evidence="7">Uncharacterized protein</fullName>
    </submittedName>
</protein>
<dbReference type="InterPro" id="IPR000668">
    <property type="entry name" value="Peptidase_C1A_C"/>
</dbReference>
<dbReference type="InterPro" id="IPR039417">
    <property type="entry name" value="Peptidase_C1A_papain-like"/>
</dbReference>
<dbReference type="GO" id="GO:0006508">
    <property type="term" value="P:proteolysis"/>
    <property type="evidence" value="ECO:0007669"/>
    <property type="project" value="InterPro"/>
</dbReference>
<evidence type="ECO:0000259" key="5">
    <source>
        <dbReference type="SMART" id="SM00645"/>
    </source>
</evidence>
<dbReference type="SMART" id="SM00848">
    <property type="entry name" value="Inhibitor_I29"/>
    <property type="match status" value="1"/>
</dbReference>
<dbReference type="PROSITE" id="PS00639">
    <property type="entry name" value="THIOL_PROTEASE_HIS"/>
    <property type="match status" value="1"/>
</dbReference>
<evidence type="ECO:0000256" key="1">
    <source>
        <dbReference type="ARBA" id="ARBA00008455"/>
    </source>
</evidence>
<proteinExistence type="inferred from homology"/>
<evidence type="ECO:0000313" key="8">
    <source>
        <dbReference type="Proteomes" id="UP001230188"/>
    </source>
</evidence>